<comment type="caution">
    <text evidence="2">The sequence shown here is derived from an EMBL/GenBank/DDBJ whole genome shotgun (WGS) entry which is preliminary data.</text>
</comment>
<accession>A0A926DJ07</accession>
<reference evidence="2" key="1">
    <citation type="submission" date="2020-08" db="EMBL/GenBank/DDBJ databases">
        <title>Genome public.</title>
        <authorList>
            <person name="Liu C."/>
            <person name="Sun Q."/>
        </authorList>
    </citation>
    <scope>NUCLEOTIDE SEQUENCE</scope>
    <source>
        <strain evidence="2">NSJ-63</strain>
    </source>
</reference>
<keyword evidence="2" id="KW-0808">Transferase</keyword>
<dbReference type="GO" id="GO:0032259">
    <property type="term" value="P:methylation"/>
    <property type="evidence" value="ECO:0007669"/>
    <property type="project" value="UniProtKB-KW"/>
</dbReference>
<dbReference type="Gene3D" id="3.40.50.150">
    <property type="entry name" value="Vaccinia Virus protein VP39"/>
    <property type="match status" value="1"/>
</dbReference>
<sequence>MKPENIEKIRRSFETQAPEFESKALNFSKEEYLDYALTEIAPAPSDDVLEVAAGTCACGRSFASRVRTVVCLDATPSMLEVGRRAAENSGLGNMVFVRGYAEELPFLENSFTIVFSRLAFHHFADAEAAFSEMARVLKPGGKLAMIDMEATGGELREVRDEIETLRDPSHVRNLRREEMKALFSAHGMEIEKCGAITIPQRLESWLSLTKTPQSVCREIRRRMQADIDGGKKTGFCPYIQEGDIFFPQRWVLTMGRKGC</sequence>
<dbReference type="PANTHER" id="PTHR43591">
    <property type="entry name" value="METHYLTRANSFERASE"/>
    <property type="match status" value="1"/>
</dbReference>
<dbReference type="Proteomes" id="UP000617951">
    <property type="component" value="Unassembled WGS sequence"/>
</dbReference>
<dbReference type="InterPro" id="IPR029063">
    <property type="entry name" value="SAM-dependent_MTases_sf"/>
</dbReference>
<dbReference type="CDD" id="cd02440">
    <property type="entry name" value="AdoMet_MTases"/>
    <property type="match status" value="1"/>
</dbReference>
<evidence type="ECO:0000259" key="1">
    <source>
        <dbReference type="Pfam" id="PF08241"/>
    </source>
</evidence>
<feature type="domain" description="Methyltransferase type 11" evidence="1">
    <location>
        <begin position="49"/>
        <end position="144"/>
    </location>
</feature>
<proteinExistence type="predicted"/>
<dbReference type="GO" id="GO:0008757">
    <property type="term" value="F:S-adenosylmethionine-dependent methyltransferase activity"/>
    <property type="evidence" value="ECO:0007669"/>
    <property type="project" value="InterPro"/>
</dbReference>
<dbReference type="Pfam" id="PF08241">
    <property type="entry name" value="Methyltransf_11"/>
    <property type="match status" value="1"/>
</dbReference>
<gene>
    <name evidence="2" type="ORF">H8693_07285</name>
</gene>
<dbReference type="InterPro" id="IPR013216">
    <property type="entry name" value="Methyltransf_11"/>
</dbReference>
<evidence type="ECO:0000313" key="3">
    <source>
        <dbReference type="Proteomes" id="UP000617951"/>
    </source>
</evidence>
<evidence type="ECO:0000313" key="2">
    <source>
        <dbReference type="EMBL" id="MBC8538736.1"/>
    </source>
</evidence>
<protein>
    <submittedName>
        <fullName evidence="2">Class I SAM-dependent methyltransferase</fullName>
    </submittedName>
</protein>
<dbReference type="AlphaFoldDB" id="A0A926DJ07"/>
<dbReference type="SUPFAM" id="SSF53335">
    <property type="entry name" value="S-adenosyl-L-methionine-dependent methyltransferases"/>
    <property type="match status" value="1"/>
</dbReference>
<dbReference type="EMBL" id="JACRSS010000003">
    <property type="protein sequence ID" value="MBC8538736.1"/>
    <property type="molecule type" value="Genomic_DNA"/>
</dbReference>
<organism evidence="2 3">
    <name type="scientific">Guopingia tenuis</name>
    <dbReference type="NCBI Taxonomy" id="2763656"/>
    <lineage>
        <taxon>Bacteria</taxon>
        <taxon>Bacillati</taxon>
        <taxon>Bacillota</taxon>
        <taxon>Clostridia</taxon>
        <taxon>Christensenellales</taxon>
        <taxon>Christensenellaceae</taxon>
        <taxon>Guopingia</taxon>
    </lineage>
</organism>
<keyword evidence="3" id="KW-1185">Reference proteome</keyword>
<keyword evidence="2" id="KW-0489">Methyltransferase</keyword>
<name>A0A926DJ07_9FIRM</name>
<dbReference type="RefSeq" id="WP_249280439.1">
    <property type="nucleotide sequence ID" value="NZ_JACRSS010000003.1"/>
</dbReference>